<evidence type="ECO:0000256" key="1">
    <source>
        <dbReference type="ARBA" id="ARBA00004191"/>
    </source>
</evidence>
<keyword evidence="2" id="KW-0134">Cell wall</keyword>
<dbReference type="EMBL" id="SDMP01000003">
    <property type="protein sequence ID" value="RYR67165.1"/>
    <property type="molecule type" value="Genomic_DNA"/>
</dbReference>
<dbReference type="InterPro" id="IPR051801">
    <property type="entry name" value="GH28_Enzymes"/>
</dbReference>
<evidence type="ECO:0008006" key="5">
    <source>
        <dbReference type="Google" id="ProtNLM"/>
    </source>
</evidence>
<evidence type="ECO:0000313" key="4">
    <source>
        <dbReference type="Proteomes" id="UP000289738"/>
    </source>
</evidence>
<accession>A0A445DVE4</accession>
<dbReference type="Gene3D" id="2.160.20.10">
    <property type="entry name" value="Single-stranded right-handed beta-helix, Pectin lyase-like"/>
    <property type="match status" value="1"/>
</dbReference>
<evidence type="ECO:0000313" key="3">
    <source>
        <dbReference type="EMBL" id="RYR67165.1"/>
    </source>
</evidence>
<comment type="subcellular location">
    <subcellularLocation>
        <location evidence="1">Secreted</location>
        <location evidence="1">Cell wall</location>
    </subcellularLocation>
</comment>
<dbReference type="AlphaFoldDB" id="A0A445DVE4"/>
<dbReference type="InterPro" id="IPR012334">
    <property type="entry name" value="Pectin_lyas_fold"/>
</dbReference>
<proteinExistence type="predicted"/>
<reference evidence="3 4" key="1">
    <citation type="submission" date="2019-01" db="EMBL/GenBank/DDBJ databases">
        <title>Sequencing of cultivated peanut Arachis hypogaea provides insights into genome evolution and oil improvement.</title>
        <authorList>
            <person name="Chen X."/>
        </authorList>
    </citation>
    <scope>NUCLEOTIDE SEQUENCE [LARGE SCALE GENOMIC DNA]</scope>
    <source>
        <strain evidence="4">cv. Fuhuasheng</strain>
        <tissue evidence="3">Leaves</tissue>
    </source>
</reference>
<dbReference type="Proteomes" id="UP000289738">
    <property type="component" value="Chromosome A03"/>
</dbReference>
<keyword evidence="2" id="KW-0964">Secreted</keyword>
<organism evidence="3 4">
    <name type="scientific">Arachis hypogaea</name>
    <name type="common">Peanut</name>
    <dbReference type="NCBI Taxonomy" id="3818"/>
    <lineage>
        <taxon>Eukaryota</taxon>
        <taxon>Viridiplantae</taxon>
        <taxon>Streptophyta</taxon>
        <taxon>Embryophyta</taxon>
        <taxon>Tracheophyta</taxon>
        <taxon>Spermatophyta</taxon>
        <taxon>Magnoliopsida</taxon>
        <taxon>eudicotyledons</taxon>
        <taxon>Gunneridae</taxon>
        <taxon>Pentapetalae</taxon>
        <taxon>rosids</taxon>
        <taxon>fabids</taxon>
        <taxon>Fabales</taxon>
        <taxon>Fabaceae</taxon>
        <taxon>Papilionoideae</taxon>
        <taxon>50 kb inversion clade</taxon>
        <taxon>dalbergioids sensu lato</taxon>
        <taxon>Dalbergieae</taxon>
        <taxon>Pterocarpus clade</taxon>
        <taxon>Arachis</taxon>
    </lineage>
</organism>
<gene>
    <name evidence="3" type="ORF">Ahy_A03g013453</name>
</gene>
<dbReference type="SUPFAM" id="SSF51126">
    <property type="entry name" value="Pectin lyase-like"/>
    <property type="match status" value="1"/>
</dbReference>
<comment type="caution">
    <text evidence="3">The sequence shown here is derived from an EMBL/GenBank/DDBJ whole genome shotgun (WGS) entry which is preliminary data.</text>
</comment>
<protein>
    <recommendedName>
        <fullName evidence="5">Pectate lyase superfamily protein domain-containing protein</fullName>
    </recommendedName>
</protein>
<name>A0A445DVE4_ARAHY</name>
<dbReference type="STRING" id="3818.A0A445DVE4"/>
<dbReference type="InterPro" id="IPR011050">
    <property type="entry name" value="Pectin_lyase_fold/virulence"/>
</dbReference>
<evidence type="ECO:0000256" key="2">
    <source>
        <dbReference type="ARBA" id="ARBA00022512"/>
    </source>
</evidence>
<dbReference type="PANTHER" id="PTHR31339:SF5">
    <property type="entry name" value="HYDROLASE FAMILY 28 PROTEIN, PUTATIVE, EXPRESSED-RELATED"/>
    <property type="match status" value="1"/>
</dbReference>
<keyword evidence="4" id="KW-1185">Reference proteome</keyword>
<dbReference type="PANTHER" id="PTHR31339">
    <property type="entry name" value="PECTIN LYASE-RELATED"/>
    <property type="match status" value="1"/>
</dbReference>
<sequence>MVRWLILYNARPHIGDGKTLNTVAFQNAIFYLKSFTDKGGAQLYVPSGKWLTGSLNLISHLTLFLERGATIIASHISRALAAAGSTEIMKKLSKFMYDEEKALEEDQALAKEAAETVVLVIDEEGVESLISELVKSVNEPKLLWSSDKNSFLVLRITNFDFFFYCSFNDIYVVFFK</sequence>